<reference evidence="1 2" key="1">
    <citation type="submission" date="2015-01" db="EMBL/GenBank/DDBJ databases">
        <title>Evolution of Trichinella species and genotypes.</title>
        <authorList>
            <person name="Korhonen P.K."/>
            <person name="Edoardo P."/>
            <person name="Giuseppe L.R."/>
            <person name="Gasser R.B."/>
        </authorList>
    </citation>
    <scope>NUCLEOTIDE SEQUENCE [LARGE SCALE GENOMIC DNA]</scope>
    <source>
        <strain evidence="1">ISS2496</strain>
    </source>
</reference>
<name>A0A0V0XV28_9BILA</name>
<dbReference type="Proteomes" id="UP000054783">
    <property type="component" value="Unassembled WGS sequence"/>
</dbReference>
<accession>A0A0V0XV28</accession>
<dbReference type="EMBL" id="JYDQ01004600">
    <property type="protein sequence ID" value="KRX91886.1"/>
    <property type="molecule type" value="Genomic_DNA"/>
</dbReference>
<proteinExistence type="predicted"/>
<comment type="caution">
    <text evidence="1">The sequence shown here is derived from an EMBL/GenBank/DDBJ whole genome shotgun (WGS) entry which is preliminary data.</text>
</comment>
<evidence type="ECO:0000313" key="2">
    <source>
        <dbReference type="Proteomes" id="UP000054783"/>
    </source>
</evidence>
<dbReference type="AlphaFoldDB" id="A0A0V0XV28"/>
<gene>
    <name evidence="1" type="ORF">T12_9756</name>
</gene>
<organism evidence="1 2">
    <name type="scientific">Trichinella patagoniensis</name>
    <dbReference type="NCBI Taxonomy" id="990121"/>
    <lineage>
        <taxon>Eukaryota</taxon>
        <taxon>Metazoa</taxon>
        <taxon>Ecdysozoa</taxon>
        <taxon>Nematoda</taxon>
        <taxon>Enoplea</taxon>
        <taxon>Dorylaimia</taxon>
        <taxon>Trichinellida</taxon>
        <taxon>Trichinellidae</taxon>
        <taxon>Trichinella</taxon>
    </lineage>
</organism>
<evidence type="ECO:0000313" key="1">
    <source>
        <dbReference type="EMBL" id="KRX91886.1"/>
    </source>
</evidence>
<protein>
    <submittedName>
        <fullName evidence="1">Uncharacterized protein</fullName>
    </submittedName>
</protein>
<keyword evidence="2" id="KW-1185">Reference proteome</keyword>
<sequence length="35" mass="4160">MSTNAHRPLTYALELYLFKGLRIRITMHLLEQIDT</sequence>